<dbReference type="AlphaFoldDB" id="A0A395HN45"/>
<organism evidence="1 2">
    <name type="scientific">Aspergillus homomorphus (strain CBS 101889)</name>
    <dbReference type="NCBI Taxonomy" id="1450537"/>
    <lineage>
        <taxon>Eukaryota</taxon>
        <taxon>Fungi</taxon>
        <taxon>Dikarya</taxon>
        <taxon>Ascomycota</taxon>
        <taxon>Pezizomycotina</taxon>
        <taxon>Eurotiomycetes</taxon>
        <taxon>Eurotiomycetidae</taxon>
        <taxon>Eurotiales</taxon>
        <taxon>Aspergillaceae</taxon>
        <taxon>Aspergillus</taxon>
        <taxon>Aspergillus subgen. Circumdati</taxon>
    </lineage>
</organism>
<gene>
    <name evidence="1" type="ORF">BO97DRAFT_198379</name>
</gene>
<name>A0A395HN45_ASPHC</name>
<accession>A0A395HN45</accession>
<dbReference type="GeneID" id="37194807"/>
<sequence>MRMVFFLTFYMLESQPAKNSNRCHSWLKSCTINFLKLFYQLPQNKVERPYTPALTVHISVGFCRHAYAFEKIRGFHQFMSSSCNHCDLCLCNLGSCNLVSLNDDLSYSNIPVAELLIYDI</sequence>
<keyword evidence="2" id="KW-1185">Reference proteome</keyword>
<dbReference type="VEuPathDB" id="FungiDB:BO97DRAFT_198379"/>
<dbReference type="Proteomes" id="UP000248961">
    <property type="component" value="Unassembled WGS sequence"/>
</dbReference>
<protein>
    <submittedName>
        <fullName evidence="1">Uncharacterized protein</fullName>
    </submittedName>
</protein>
<evidence type="ECO:0000313" key="1">
    <source>
        <dbReference type="EMBL" id="RAL08695.1"/>
    </source>
</evidence>
<evidence type="ECO:0000313" key="2">
    <source>
        <dbReference type="Proteomes" id="UP000248961"/>
    </source>
</evidence>
<dbReference type="EMBL" id="KZ824311">
    <property type="protein sequence ID" value="RAL08695.1"/>
    <property type="molecule type" value="Genomic_DNA"/>
</dbReference>
<reference evidence="1 2" key="1">
    <citation type="submission" date="2018-02" db="EMBL/GenBank/DDBJ databases">
        <title>The genomes of Aspergillus section Nigri reveals drivers in fungal speciation.</title>
        <authorList>
            <consortium name="DOE Joint Genome Institute"/>
            <person name="Vesth T.C."/>
            <person name="Nybo J."/>
            <person name="Theobald S."/>
            <person name="Brandl J."/>
            <person name="Frisvad J.C."/>
            <person name="Nielsen K.F."/>
            <person name="Lyhne E.K."/>
            <person name="Kogle M.E."/>
            <person name="Kuo A."/>
            <person name="Riley R."/>
            <person name="Clum A."/>
            <person name="Nolan M."/>
            <person name="Lipzen A."/>
            <person name="Salamov A."/>
            <person name="Henrissat B."/>
            <person name="Wiebenga A."/>
            <person name="De vries R.P."/>
            <person name="Grigoriev I.V."/>
            <person name="Mortensen U.H."/>
            <person name="Andersen M.R."/>
            <person name="Baker S.E."/>
        </authorList>
    </citation>
    <scope>NUCLEOTIDE SEQUENCE [LARGE SCALE GENOMIC DNA]</scope>
    <source>
        <strain evidence="1 2">CBS 101889</strain>
    </source>
</reference>
<dbReference type="RefSeq" id="XP_025547849.1">
    <property type="nucleotide sequence ID" value="XM_025690518.1"/>
</dbReference>
<proteinExistence type="predicted"/>